<protein>
    <submittedName>
        <fullName evidence="1">Uncharacterized protein</fullName>
    </submittedName>
</protein>
<evidence type="ECO:0000313" key="2">
    <source>
        <dbReference type="Proteomes" id="UP000505326"/>
    </source>
</evidence>
<proteinExistence type="predicted"/>
<organism evidence="1 2">
    <name type="scientific">uncultured phage_MedDCM-OCT-S39-C11</name>
    <dbReference type="NCBI Taxonomy" id="2740805"/>
    <lineage>
        <taxon>Viruses</taxon>
        <taxon>Duplodnaviria</taxon>
        <taxon>Heunggongvirae</taxon>
        <taxon>Uroviricota</taxon>
        <taxon>Caudoviricetes</taxon>
        <taxon>Autographivirales</taxon>
        <taxon>Krakvirus</taxon>
        <taxon>Krakvirus S39C11</taxon>
    </lineage>
</organism>
<dbReference type="Proteomes" id="UP000505326">
    <property type="component" value="Segment"/>
</dbReference>
<keyword evidence="2" id="KW-1185">Reference proteome</keyword>
<sequence>MLKALTAAAAITICCLGNEYPAKADLYSNPYPHDDVEMYLLYESLYGGERRQEQIRREVCKQTAEINLWC</sequence>
<dbReference type="EMBL" id="AP013549">
    <property type="protein sequence ID" value="BAQ94477.1"/>
    <property type="molecule type" value="Genomic_DNA"/>
</dbReference>
<evidence type="ECO:0000313" key="1">
    <source>
        <dbReference type="EMBL" id="BAQ94477.1"/>
    </source>
</evidence>
<dbReference type="KEGG" id="vg:55412301"/>
<dbReference type="RefSeq" id="YP_009777974.1">
    <property type="nucleotide sequence ID" value="NC_047708.1"/>
</dbReference>
<reference evidence="1 2" key="1">
    <citation type="journal article" date="2013" name="PLoS Genet.">
        <title>Expanding the Marine Virosphere Using Metagenomics.</title>
        <authorList>
            <person name="Mizuno C.M."/>
            <person name="Rodriguez-Valera F."/>
            <person name="Kimes N.E."/>
            <person name="Ghai R."/>
        </authorList>
    </citation>
    <scope>NUCLEOTIDE SEQUENCE [LARGE SCALE GENOMIC DNA]</scope>
    <source>
        <strain evidence="1">UvMED-CGR-U-MedDCM-OCT-S39-C11</strain>
    </source>
</reference>
<name>A0A6S4PD57_9CAUD</name>
<accession>A0A6S4PD57</accession>
<dbReference type="GeneID" id="55412301"/>